<dbReference type="EMBL" id="WOCE01000010">
    <property type="protein sequence ID" value="KAE9604897.1"/>
    <property type="molecule type" value="Genomic_DNA"/>
</dbReference>
<keyword evidence="5" id="KW-1185">Reference proteome</keyword>
<evidence type="ECO:0000256" key="2">
    <source>
        <dbReference type="ARBA" id="ARBA00023121"/>
    </source>
</evidence>
<dbReference type="PANTHER" id="PTHR33214:SF73">
    <property type="entry name" value="BIFUNCTIONAL INHIBITOR_LIPID-TRANSFER PROTEIN_SEED STORAGE 2S ALBUMIN SUPERFAMILY PROTEIN"/>
    <property type="match status" value="1"/>
</dbReference>
<comment type="caution">
    <text evidence="4">The sequence shown here is derived from an EMBL/GenBank/DDBJ whole genome shotgun (WGS) entry which is preliminary data.</text>
</comment>
<sequence length="95" mass="10704">MMKKVYVACAMVIVLMLLEQSFKVDSALCNAPDLLDVCKQAFNTDLPATPACCEKFKEQLPCVCLYLLSPELKPIFLSNDARKIQFNCQFVYPSC</sequence>
<dbReference type="InterPro" id="IPR036312">
    <property type="entry name" value="Bifun_inhib/LTP/seed_sf"/>
</dbReference>
<accession>A0A6A4PTC4</accession>
<feature type="chain" id="PRO_5025605962" evidence="3">
    <location>
        <begin position="27"/>
        <end position="95"/>
    </location>
</feature>
<keyword evidence="2" id="KW-0446">Lipid-binding</keyword>
<dbReference type="Proteomes" id="UP000447434">
    <property type="component" value="Chromosome 10"/>
</dbReference>
<evidence type="ECO:0000313" key="5">
    <source>
        <dbReference type="Proteomes" id="UP000447434"/>
    </source>
</evidence>
<dbReference type="AlphaFoldDB" id="A0A6A4PTC4"/>
<dbReference type="OrthoDB" id="665742at2759"/>
<dbReference type="SUPFAM" id="SSF47699">
    <property type="entry name" value="Bifunctional inhibitor/lipid-transfer protein/seed storage 2S albumin"/>
    <property type="match status" value="1"/>
</dbReference>
<evidence type="ECO:0000256" key="1">
    <source>
        <dbReference type="ARBA" id="ARBA00022448"/>
    </source>
</evidence>
<protein>
    <submittedName>
        <fullName evidence="4">Putative bifunctional inhibitor/plant lipid transfer protein/seed storage helical</fullName>
    </submittedName>
</protein>
<reference evidence="5" key="1">
    <citation type="journal article" date="2020" name="Nat. Commun.">
        <title>Genome sequence of the cluster root forming white lupin.</title>
        <authorList>
            <person name="Hufnagel B."/>
            <person name="Marques A."/>
            <person name="Soriano A."/>
            <person name="Marques L."/>
            <person name="Divol F."/>
            <person name="Doumas P."/>
            <person name="Sallet E."/>
            <person name="Mancinotti D."/>
            <person name="Carrere S."/>
            <person name="Marande W."/>
            <person name="Arribat S."/>
            <person name="Keller J."/>
            <person name="Huneau C."/>
            <person name="Blein T."/>
            <person name="Aime D."/>
            <person name="Laguerre M."/>
            <person name="Taylor J."/>
            <person name="Schubert V."/>
            <person name="Nelson M."/>
            <person name="Geu-Flores F."/>
            <person name="Crespi M."/>
            <person name="Gallardo-Guerrero K."/>
            <person name="Delaux P.-M."/>
            <person name="Salse J."/>
            <person name="Berges H."/>
            <person name="Guyot R."/>
            <person name="Gouzy J."/>
            <person name="Peret B."/>
        </authorList>
    </citation>
    <scope>NUCLEOTIDE SEQUENCE [LARGE SCALE GENOMIC DNA]</scope>
    <source>
        <strain evidence="5">cv. Amiga</strain>
    </source>
</reference>
<evidence type="ECO:0000256" key="3">
    <source>
        <dbReference type="SAM" id="SignalP"/>
    </source>
</evidence>
<dbReference type="InterPro" id="IPR033872">
    <property type="entry name" value="nsLTP2"/>
</dbReference>
<gene>
    <name evidence="4" type="ORF">Lalb_Chr10g0091421</name>
</gene>
<feature type="signal peptide" evidence="3">
    <location>
        <begin position="1"/>
        <end position="26"/>
    </location>
</feature>
<proteinExistence type="predicted"/>
<evidence type="ECO:0000313" key="4">
    <source>
        <dbReference type="EMBL" id="KAE9604897.1"/>
    </source>
</evidence>
<keyword evidence="3" id="KW-0732">Signal</keyword>
<name>A0A6A4PTC4_LUPAL</name>
<organism evidence="4 5">
    <name type="scientific">Lupinus albus</name>
    <name type="common">White lupine</name>
    <name type="synonym">Lupinus termis</name>
    <dbReference type="NCBI Taxonomy" id="3870"/>
    <lineage>
        <taxon>Eukaryota</taxon>
        <taxon>Viridiplantae</taxon>
        <taxon>Streptophyta</taxon>
        <taxon>Embryophyta</taxon>
        <taxon>Tracheophyta</taxon>
        <taxon>Spermatophyta</taxon>
        <taxon>Magnoliopsida</taxon>
        <taxon>eudicotyledons</taxon>
        <taxon>Gunneridae</taxon>
        <taxon>Pentapetalae</taxon>
        <taxon>rosids</taxon>
        <taxon>fabids</taxon>
        <taxon>Fabales</taxon>
        <taxon>Fabaceae</taxon>
        <taxon>Papilionoideae</taxon>
        <taxon>50 kb inversion clade</taxon>
        <taxon>genistoids sensu lato</taxon>
        <taxon>core genistoids</taxon>
        <taxon>Genisteae</taxon>
        <taxon>Lupinus</taxon>
    </lineage>
</organism>
<dbReference type="GO" id="GO:0006869">
    <property type="term" value="P:lipid transport"/>
    <property type="evidence" value="ECO:0007669"/>
    <property type="project" value="InterPro"/>
</dbReference>
<keyword evidence="1" id="KW-0813">Transport</keyword>
<dbReference type="GO" id="GO:0008289">
    <property type="term" value="F:lipid binding"/>
    <property type="evidence" value="ECO:0007669"/>
    <property type="project" value="UniProtKB-KW"/>
</dbReference>
<dbReference type="PANTHER" id="PTHR33214">
    <property type="entry name" value="BIFUNCTIONAL INHIBITOR/LIPID-TRANSFER PROTEIN/SEED STORAGE 2S ALBUMIN SUPERFAMILY PROTEIN"/>
    <property type="match status" value="1"/>
</dbReference>
<dbReference type="Gene3D" id="1.10.110.10">
    <property type="entry name" value="Plant lipid-transfer and hydrophobic proteins"/>
    <property type="match status" value="1"/>
</dbReference>